<evidence type="ECO:0000313" key="3">
    <source>
        <dbReference type="Proteomes" id="UP000019132"/>
    </source>
</evidence>
<feature type="transmembrane region" description="Helical" evidence="1">
    <location>
        <begin position="91"/>
        <end position="112"/>
    </location>
</feature>
<dbReference type="HOGENOM" id="CLU_087144_2_0_1"/>
<sequence>MASPSAAYKKMDVASATAPPAPSAYATHEPAHASEAQYTLLGGENDRDGQSASSPYLPPAFGTWESSFFGCLANPGHCCVATCLPYVSAAYVAHAVGGSWFFVGFYFFVVSISEDAFTLWSSLKHDTNDTNSTDSLYSNYLASKFLYDEETAPAVSIVAGISTVLYAIGVMALRISVREHYRIHGSFFEDCWSSFLCGCCSLTQMASHVEKSKLRRNTLPAYQSA</sequence>
<dbReference type="InParanoid" id="K3X1I3"/>
<proteinExistence type="predicted"/>
<accession>K3X1I3</accession>
<keyword evidence="1" id="KW-1133">Transmembrane helix</keyword>
<reference evidence="2" key="3">
    <citation type="submission" date="2015-02" db="UniProtKB">
        <authorList>
            <consortium name="EnsemblProtists"/>
        </authorList>
    </citation>
    <scope>IDENTIFICATION</scope>
    <source>
        <strain evidence="2">DAOM BR144</strain>
    </source>
</reference>
<dbReference type="AlphaFoldDB" id="K3X1I3"/>
<dbReference type="PANTHER" id="PTHR15907">
    <property type="entry name" value="DUF614 FAMILY PROTEIN-RELATED"/>
    <property type="match status" value="1"/>
</dbReference>
<reference evidence="3" key="1">
    <citation type="journal article" date="2010" name="Genome Biol.">
        <title>Genome sequence of the necrotrophic plant pathogen Pythium ultimum reveals original pathogenicity mechanisms and effector repertoire.</title>
        <authorList>
            <person name="Levesque C.A."/>
            <person name="Brouwer H."/>
            <person name="Cano L."/>
            <person name="Hamilton J.P."/>
            <person name="Holt C."/>
            <person name="Huitema E."/>
            <person name="Raffaele S."/>
            <person name="Robideau G.P."/>
            <person name="Thines M."/>
            <person name="Win J."/>
            <person name="Zerillo M.M."/>
            <person name="Beakes G.W."/>
            <person name="Boore J.L."/>
            <person name="Busam D."/>
            <person name="Dumas B."/>
            <person name="Ferriera S."/>
            <person name="Fuerstenberg S.I."/>
            <person name="Gachon C.M."/>
            <person name="Gaulin E."/>
            <person name="Govers F."/>
            <person name="Grenville-Briggs L."/>
            <person name="Horner N."/>
            <person name="Hostetler J."/>
            <person name="Jiang R.H."/>
            <person name="Johnson J."/>
            <person name="Krajaejun T."/>
            <person name="Lin H."/>
            <person name="Meijer H.J."/>
            <person name="Moore B."/>
            <person name="Morris P."/>
            <person name="Phuntmart V."/>
            <person name="Puiu D."/>
            <person name="Shetty J."/>
            <person name="Stajich J.E."/>
            <person name="Tripathy S."/>
            <person name="Wawra S."/>
            <person name="van West P."/>
            <person name="Whitty B.R."/>
            <person name="Coutinho P.M."/>
            <person name="Henrissat B."/>
            <person name="Martin F."/>
            <person name="Thomas P.D."/>
            <person name="Tyler B.M."/>
            <person name="De Vries R.P."/>
            <person name="Kamoun S."/>
            <person name="Yandell M."/>
            <person name="Tisserat N."/>
            <person name="Buell C.R."/>
        </authorList>
    </citation>
    <scope>NUCLEOTIDE SEQUENCE</scope>
    <source>
        <strain evidence="3">DAOM:BR144</strain>
    </source>
</reference>
<dbReference type="InterPro" id="IPR006461">
    <property type="entry name" value="PLAC_motif_containing"/>
</dbReference>
<dbReference type="STRING" id="431595.K3X1I3"/>
<dbReference type="EnsemblProtists" id="PYU1_T011082">
    <property type="protein sequence ID" value="PYU1_T011082"/>
    <property type="gene ID" value="PYU1_G011058"/>
</dbReference>
<dbReference type="EMBL" id="GL376606">
    <property type="status" value="NOT_ANNOTATED_CDS"/>
    <property type="molecule type" value="Genomic_DNA"/>
</dbReference>
<feature type="transmembrane region" description="Helical" evidence="1">
    <location>
        <begin position="154"/>
        <end position="173"/>
    </location>
</feature>
<evidence type="ECO:0000313" key="2">
    <source>
        <dbReference type="EnsemblProtists" id="PYU1_T011082"/>
    </source>
</evidence>
<dbReference type="Pfam" id="PF04749">
    <property type="entry name" value="PLAC8"/>
    <property type="match status" value="1"/>
</dbReference>
<organism evidence="2 3">
    <name type="scientific">Globisporangium ultimum (strain ATCC 200006 / CBS 805.95 / DAOM BR144)</name>
    <name type="common">Pythium ultimum</name>
    <dbReference type="NCBI Taxonomy" id="431595"/>
    <lineage>
        <taxon>Eukaryota</taxon>
        <taxon>Sar</taxon>
        <taxon>Stramenopiles</taxon>
        <taxon>Oomycota</taxon>
        <taxon>Peronosporomycetes</taxon>
        <taxon>Pythiales</taxon>
        <taxon>Pythiaceae</taxon>
        <taxon>Globisporangium</taxon>
    </lineage>
</organism>
<keyword evidence="1" id="KW-0472">Membrane</keyword>
<evidence type="ECO:0000256" key="1">
    <source>
        <dbReference type="SAM" id="Phobius"/>
    </source>
</evidence>
<protein>
    <submittedName>
        <fullName evidence="2">Uncharacterized protein</fullName>
    </submittedName>
</protein>
<dbReference type="NCBIfam" id="TIGR01571">
    <property type="entry name" value="A_thal_Cys_rich"/>
    <property type="match status" value="1"/>
</dbReference>
<keyword evidence="3" id="KW-1185">Reference proteome</keyword>
<dbReference type="Proteomes" id="UP000019132">
    <property type="component" value="Unassembled WGS sequence"/>
</dbReference>
<reference evidence="3" key="2">
    <citation type="submission" date="2010-04" db="EMBL/GenBank/DDBJ databases">
        <authorList>
            <person name="Buell R."/>
            <person name="Hamilton J."/>
            <person name="Hostetler J."/>
        </authorList>
    </citation>
    <scope>NUCLEOTIDE SEQUENCE [LARGE SCALE GENOMIC DNA]</scope>
    <source>
        <strain evidence="3">DAOM:BR144</strain>
    </source>
</reference>
<dbReference type="VEuPathDB" id="FungiDB:PYU1_G011058"/>
<keyword evidence="1" id="KW-0812">Transmembrane</keyword>
<name>K3X1I3_GLOUD</name>